<proteinExistence type="predicted"/>
<evidence type="ECO:0000313" key="1">
    <source>
        <dbReference type="EMBL" id="GBM05041.1"/>
    </source>
</evidence>
<keyword evidence="2" id="KW-1185">Reference proteome</keyword>
<gene>
    <name evidence="1" type="ORF">AVEN_133850_1</name>
</gene>
<dbReference type="EMBL" id="BGPR01086871">
    <property type="protein sequence ID" value="GBM05041.1"/>
    <property type="molecule type" value="Genomic_DNA"/>
</dbReference>
<name>A0A4Y2CKT2_ARAVE</name>
<accession>A0A4Y2CKT2</accession>
<dbReference type="Proteomes" id="UP000499080">
    <property type="component" value="Unassembled WGS sequence"/>
</dbReference>
<evidence type="ECO:0000313" key="2">
    <source>
        <dbReference type="Proteomes" id="UP000499080"/>
    </source>
</evidence>
<sequence length="81" mass="9068">FTYTHPTGKALSWLQVRGYTVVVLYSQCLPKGHAEYLVEKSTDQEAGSHFPWVFSNCENKLTLAEDDPYLIIDGQTVASDS</sequence>
<feature type="non-terminal residue" evidence="1">
    <location>
        <position position="1"/>
    </location>
</feature>
<comment type="caution">
    <text evidence="1">The sequence shown here is derived from an EMBL/GenBank/DDBJ whole genome shotgun (WGS) entry which is preliminary data.</text>
</comment>
<reference evidence="1 2" key="1">
    <citation type="journal article" date="2019" name="Sci. Rep.">
        <title>Orb-weaving spider Araneus ventricosus genome elucidates the spidroin gene catalogue.</title>
        <authorList>
            <person name="Kono N."/>
            <person name="Nakamura H."/>
            <person name="Ohtoshi R."/>
            <person name="Moran D.A.P."/>
            <person name="Shinohara A."/>
            <person name="Yoshida Y."/>
            <person name="Fujiwara M."/>
            <person name="Mori M."/>
            <person name="Tomita M."/>
            <person name="Arakawa K."/>
        </authorList>
    </citation>
    <scope>NUCLEOTIDE SEQUENCE [LARGE SCALE GENOMIC DNA]</scope>
</reference>
<protein>
    <submittedName>
        <fullName evidence="1">Uncharacterized protein</fullName>
    </submittedName>
</protein>
<dbReference type="AlphaFoldDB" id="A0A4Y2CKT2"/>
<organism evidence="1 2">
    <name type="scientific">Araneus ventricosus</name>
    <name type="common">Orbweaver spider</name>
    <name type="synonym">Epeira ventricosa</name>
    <dbReference type="NCBI Taxonomy" id="182803"/>
    <lineage>
        <taxon>Eukaryota</taxon>
        <taxon>Metazoa</taxon>
        <taxon>Ecdysozoa</taxon>
        <taxon>Arthropoda</taxon>
        <taxon>Chelicerata</taxon>
        <taxon>Arachnida</taxon>
        <taxon>Araneae</taxon>
        <taxon>Araneomorphae</taxon>
        <taxon>Entelegynae</taxon>
        <taxon>Araneoidea</taxon>
        <taxon>Araneidae</taxon>
        <taxon>Araneus</taxon>
    </lineage>
</organism>